<keyword evidence="6" id="KW-1185">Reference proteome</keyword>
<feature type="domain" description="Cobalamin-independent methionine synthase MetE C-terminal/archaeal" evidence="4">
    <location>
        <begin position="172"/>
        <end position="213"/>
    </location>
</feature>
<dbReference type="Proteomes" id="UP000003011">
    <property type="component" value="Unassembled WGS sequence"/>
</dbReference>
<dbReference type="HOGENOM" id="CLU_1249320_0_0_9"/>
<keyword evidence="2" id="KW-0479">Metal-binding</keyword>
<dbReference type="Pfam" id="PF01717">
    <property type="entry name" value="Meth_synt_2"/>
    <property type="match status" value="2"/>
</dbReference>
<dbReference type="SUPFAM" id="SSF51726">
    <property type="entry name" value="UROD/MetE-like"/>
    <property type="match status" value="1"/>
</dbReference>
<dbReference type="OrthoDB" id="6430685at2"/>
<dbReference type="eggNOG" id="COG0620">
    <property type="taxonomic scope" value="Bacteria"/>
</dbReference>
<feature type="domain" description="Cobalamin-independent methionine synthase MetE C-terminal/archaeal" evidence="4">
    <location>
        <begin position="7"/>
        <end position="90"/>
    </location>
</feature>
<accession>G5GGT8</accession>
<comment type="cofactor">
    <cofactor evidence="1">
        <name>Zn(2+)</name>
        <dbReference type="ChEBI" id="CHEBI:29105"/>
    </cofactor>
</comment>
<evidence type="ECO:0000259" key="4">
    <source>
        <dbReference type="Pfam" id="PF01717"/>
    </source>
</evidence>
<dbReference type="PANTHER" id="PTHR30519">
    <property type="entry name" value="5-METHYLTETRAHYDROPTEROYLTRIGLUTAMATE--HOMOCYSTEINE METHYLTRANSFERASE"/>
    <property type="match status" value="1"/>
</dbReference>
<dbReference type="GO" id="GO:0009086">
    <property type="term" value="P:methionine biosynthetic process"/>
    <property type="evidence" value="ECO:0007669"/>
    <property type="project" value="InterPro"/>
</dbReference>
<proteinExistence type="predicted"/>
<dbReference type="GO" id="GO:0008270">
    <property type="term" value="F:zinc ion binding"/>
    <property type="evidence" value="ECO:0007669"/>
    <property type="project" value="InterPro"/>
</dbReference>
<evidence type="ECO:0000313" key="6">
    <source>
        <dbReference type="Proteomes" id="UP000003011"/>
    </source>
</evidence>
<evidence type="ECO:0000256" key="1">
    <source>
        <dbReference type="ARBA" id="ARBA00001947"/>
    </source>
</evidence>
<dbReference type="InterPro" id="IPR002629">
    <property type="entry name" value="Met_Synth_C/arc"/>
</dbReference>
<evidence type="ECO:0000313" key="5">
    <source>
        <dbReference type="EMBL" id="EHI55996.1"/>
    </source>
</evidence>
<evidence type="ECO:0000256" key="3">
    <source>
        <dbReference type="ARBA" id="ARBA00022833"/>
    </source>
</evidence>
<dbReference type="EMBL" id="ACZL01000014">
    <property type="protein sequence ID" value="EHI55996.1"/>
    <property type="molecule type" value="Genomic_DNA"/>
</dbReference>
<dbReference type="STRING" id="679200.HMPREF9333_00778"/>
<keyword evidence="3" id="KW-0862">Zinc</keyword>
<comment type="caution">
    <text evidence="5">The sequence shown here is derived from an EMBL/GenBank/DDBJ whole genome shotgun (WGS) entry which is preliminary data.</text>
</comment>
<protein>
    <recommendedName>
        <fullName evidence="4">Cobalamin-independent methionine synthase MetE C-terminal/archaeal domain-containing protein</fullName>
    </recommendedName>
</protein>
<evidence type="ECO:0000256" key="2">
    <source>
        <dbReference type="ARBA" id="ARBA00022723"/>
    </source>
</evidence>
<dbReference type="Gene3D" id="3.20.20.210">
    <property type="match status" value="1"/>
</dbReference>
<dbReference type="AlphaFoldDB" id="G5GGT8"/>
<dbReference type="InterPro" id="IPR038071">
    <property type="entry name" value="UROD/MetE-like_sf"/>
</dbReference>
<reference evidence="5 6" key="1">
    <citation type="submission" date="2011-08" db="EMBL/GenBank/DDBJ databases">
        <title>The Genome Sequence of Johnsonella ignava ATCC 51276.</title>
        <authorList>
            <consortium name="The Broad Institute Genome Sequencing Platform"/>
            <person name="Earl A."/>
            <person name="Ward D."/>
            <person name="Feldgarden M."/>
            <person name="Gevers D."/>
            <person name="Izard J."/>
            <person name="Blanton J.M."/>
            <person name="Baranova O.V."/>
            <person name="Dewhirst F.E."/>
            <person name="Young S.K."/>
            <person name="Zeng Q."/>
            <person name="Gargeya S."/>
            <person name="Fitzgerald M."/>
            <person name="Haas B."/>
            <person name="Abouelleil A."/>
            <person name="Alvarado L."/>
            <person name="Arachchi H.M."/>
            <person name="Berlin A."/>
            <person name="Brown A."/>
            <person name="Chapman S.B."/>
            <person name="Chen Z."/>
            <person name="Dunbar C."/>
            <person name="Freedman E."/>
            <person name="Gearin G."/>
            <person name="Gellesch M."/>
            <person name="Goldberg J."/>
            <person name="Griggs A."/>
            <person name="Gujja S."/>
            <person name="Heiman D."/>
            <person name="Howarth C."/>
            <person name="Larson L."/>
            <person name="Lui A."/>
            <person name="MacDonald P.J.P."/>
            <person name="Montmayeur A."/>
            <person name="Murphy C."/>
            <person name="Neiman D."/>
            <person name="Pearson M."/>
            <person name="Priest M."/>
            <person name="Roberts A."/>
            <person name="Saif S."/>
            <person name="Shea T."/>
            <person name="Shenoy N."/>
            <person name="Sisk P."/>
            <person name="Stolte C."/>
            <person name="Sykes S."/>
            <person name="Wortman J."/>
            <person name="Nusbaum C."/>
            <person name="Birren B."/>
        </authorList>
    </citation>
    <scope>NUCLEOTIDE SEQUENCE [LARGE SCALE GENOMIC DNA]</scope>
    <source>
        <strain evidence="5 6">ATCC 51276</strain>
    </source>
</reference>
<gene>
    <name evidence="5" type="ORF">HMPREF9333_00778</name>
</gene>
<sequence>MEKFPAFCTTLIGSMPRSPELLELKKQSVYDENKKAEYMAKAFEETKRIVELQKNAGIDVPVCGELLRDNFVSFVAEKVDGISLMSMDEILEITANSDEFKESLNQMDASDNSMSNPICTGRIDTDARLVDEEVDMMKEFSGNDRYKITIPSPYILTRSMWLKEVSQSAYSDRKELGADVVKLLLNEVEHLIASGVKVIQIDEPIVSEVVFQKPGGDNSFY</sequence>
<name>G5GGT8_9FIRM</name>
<organism evidence="5 6">
    <name type="scientific">Johnsonella ignava ATCC 51276</name>
    <dbReference type="NCBI Taxonomy" id="679200"/>
    <lineage>
        <taxon>Bacteria</taxon>
        <taxon>Bacillati</taxon>
        <taxon>Bacillota</taxon>
        <taxon>Clostridia</taxon>
        <taxon>Lachnospirales</taxon>
        <taxon>Lachnospiraceae</taxon>
        <taxon>Johnsonella</taxon>
    </lineage>
</organism>
<dbReference type="GO" id="GO:0003871">
    <property type="term" value="F:5-methyltetrahydropteroyltriglutamate-homocysteine S-methyltransferase activity"/>
    <property type="evidence" value="ECO:0007669"/>
    <property type="project" value="InterPro"/>
</dbReference>